<dbReference type="AlphaFoldDB" id="A0A0R3PZ28"/>
<proteinExistence type="predicted"/>
<evidence type="ECO:0000313" key="2">
    <source>
        <dbReference type="EMBL" id="VDM63346.1"/>
    </source>
</evidence>
<protein>
    <submittedName>
        <fullName evidence="4">POP1 domain-containing protein</fullName>
    </submittedName>
</protein>
<feature type="region of interest" description="Disordered" evidence="1">
    <location>
        <begin position="1"/>
        <end position="25"/>
    </location>
</feature>
<dbReference type="WBParaSite" id="ACOC_0001176001-mRNA-1">
    <property type="protein sequence ID" value="ACOC_0001176001-mRNA-1"/>
    <property type="gene ID" value="ACOC_0001176001"/>
</dbReference>
<sequence>MLGASRITPMKKRMQSPAFRQRLKKKRRYARENVEYQMDRNSNASERQTIDKGHRRLNSSGCQMHNKKSTEAMCRALHEDSARMARKTFSMSP</sequence>
<evidence type="ECO:0000256" key="1">
    <source>
        <dbReference type="SAM" id="MobiDB-lite"/>
    </source>
</evidence>
<name>A0A0R3PZ28_ANGCS</name>
<reference evidence="4" key="1">
    <citation type="submission" date="2017-02" db="UniProtKB">
        <authorList>
            <consortium name="WormBaseParasite"/>
        </authorList>
    </citation>
    <scope>IDENTIFICATION</scope>
</reference>
<dbReference type="Proteomes" id="UP000267027">
    <property type="component" value="Unassembled WGS sequence"/>
</dbReference>
<reference evidence="2 3" key="2">
    <citation type="submission" date="2018-11" db="EMBL/GenBank/DDBJ databases">
        <authorList>
            <consortium name="Pathogen Informatics"/>
        </authorList>
    </citation>
    <scope>NUCLEOTIDE SEQUENCE [LARGE SCALE GENOMIC DNA]</scope>
    <source>
        <strain evidence="2 3">Costa Rica</strain>
    </source>
</reference>
<keyword evidence="3" id="KW-1185">Reference proteome</keyword>
<gene>
    <name evidence="2" type="ORF">ACOC_LOCUS11761</name>
</gene>
<dbReference type="EMBL" id="UYYA01004785">
    <property type="protein sequence ID" value="VDM63346.1"/>
    <property type="molecule type" value="Genomic_DNA"/>
</dbReference>
<organism evidence="4">
    <name type="scientific">Angiostrongylus costaricensis</name>
    <name type="common">Nematode worm</name>
    <dbReference type="NCBI Taxonomy" id="334426"/>
    <lineage>
        <taxon>Eukaryota</taxon>
        <taxon>Metazoa</taxon>
        <taxon>Ecdysozoa</taxon>
        <taxon>Nematoda</taxon>
        <taxon>Chromadorea</taxon>
        <taxon>Rhabditida</taxon>
        <taxon>Rhabditina</taxon>
        <taxon>Rhabditomorpha</taxon>
        <taxon>Strongyloidea</taxon>
        <taxon>Metastrongylidae</taxon>
        <taxon>Angiostrongylus</taxon>
    </lineage>
</organism>
<feature type="region of interest" description="Disordered" evidence="1">
    <location>
        <begin position="38"/>
        <end position="66"/>
    </location>
</feature>
<evidence type="ECO:0000313" key="3">
    <source>
        <dbReference type="Proteomes" id="UP000267027"/>
    </source>
</evidence>
<evidence type="ECO:0000313" key="4">
    <source>
        <dbReference type="WBParaSite" id="ACOC_0001176001-mRNA-1"/>
    </source>
</evidence>
<accession>A0A0R3PZ28</accession>